<dbReference type="RefSeq" id="WP_064122651.1">
    <property type="nucleotide sequence ID" value="NZ_CP015243.1"/>
</dbReference>
<name>A0A172YF33_9GAMM</name>
<dbReference type="InterPro" id="IPR035093">
    <property type="entry name" value="RelE/ParE_toxin_dom_sf"/>
</dbReference>
<proteinExistence type="predicted"/>
<dbReference type="InterPro" id="IPR007711">
    <property type="entry name" value="HigB-1"/>
</dbReference>
<accession>A0A172YF33</accession>
<organism evidence="1 2">
    <name type="scientific">Halotalea alkalilenta</name>
    <dbReference type="NCBI Taxonomy" id="376489"/>
    <lineage>
        <taxon>Bacteria</taxon>
        <taxon>Pseudomonadati</taxon>
        <taxon>Pseudomonadota</taxon>
        <taxon>Gammaproteobacteria</taxon>
        <taxon>Oceanospirillales</taxon>
        <taxon>Halomonadaceae</taxon>
        <taxon>Halotalea</taxon>
    </lineage>
</organism>
<dbReference type="Gene3D" id="3.30.2310.20">
    <property type="entry name" value="RelE-like"/>
    <property type="match status" value="1"/>
</dbReference>
<dbReference type="Pfam" id="PF05015">
    <property type="entry name" value="HigB-like_toxin"/>
    <property type="match status" value="1"/>
</dbReference>
<dbReference type="Proteomes" id="UP000077875">
    <property type="component" value="Chromosome"/>
</dbReference>
<gene>
    <name evidence="1" type="ORF">A5892_09835</name>
</gene>
<dbReference type="AlphaFoldDB" id="A0A172YF33"/>
<sequence>MSIRFRYGWLHDFFNFGASHRSILASLEGALARKLDLIDASTSEADLRVPPGNRFEHLNGTLRGKCSIRVNPTRGAGHRRQAVDRPLQFVPKEAKWNRAAFHAFA</sequence>
<reference evidence="1 2" key="1">
    <citation type="submission" date="2016-04" db="EMBL/GenBank/DDBJ databases">
        <title>Complete Genome Sequence of Halotalea alkalilenta IHB B 13600.</title>
        <authorList>
            <person name="Swarnkar M.K."/>
            <person name="Sharma A."/>
            <person name="Kaushal K."/>
            <person name="Soni R."/>
            <person name="Rana S."/>
            <person name="Singh A.K."/>
            <person name="Gulati A."/>
        </authorList>
    </citation>
    <scope>NUCLEOTIDE SEQUENCE [LARGE SCALE GENOMIC DNA]</scope>
    <source>
        <strain evidence="1 2">IHB B 13600</strain>
    </source>
</reference>
<dbReference type="PANTHER" id="PTHR40266">
    <property type="entry name" value="TOXIN HIGB-1"/>
    <property type="match status" value="1"/>
</dbReference>
<dbReference type="KEGG" id="haa:A5892_09835"/>
<dbReference type="EMBL" id="CP015243">
    <property type="protein sequence ID" value="ANF57726.1"/>
    <property type="molecule type" value="Genomic_DNA"/>
</dbReference>
<protein>
    <submittedName>
        <fullName evidence="1">Uncharacterized protein</fullName>
    </submittedName>
</protein>
<dbReference type="STRING" id="376489.A5892_09835"/>
<evidence type="ECO:0000313" key="1">
    <source>
        <dbReference type="EMBL" id="ANF57726.1"/>
    </source>
</evidence>
<evidence type="ECO:0000313" key="2">
    <source>
        <dbReference type="Proteomes" id="UP000077875"/>
    </source>
</evidence>
<dbReference type="PANTHER" id="PTHR40266:SF2">
    <property type="entry name" value="TOXIN HIGB-1"/>
    <property type="match status" value="1"/>
</dbReference>
<keyword evidence="2" id="KW-1185">Reference proteome</keyword>